<dbReference type="KEGG" id="lpaa:BHS01_07845"/>
<protein>
    <recommendedName>
        <fullName evidence="1">HTH cro/C1-type domain-containing protein</fullName>
    </recommendedName>
</protein>
<dbReference type="PROSITE" id="PS50943">
    <property type="entry name" value="HTH_CROC1"/>
    <property type="match status" value="1"/>
</dbReference>
<dbReference type="CDD" id="cd00093">
    <property type="entry name" value="HTH_XRE"/>
    <property type="match status" value="1"/>
</dbReference>
<name>A0A7L4WG76_9LACT</name>
<accession>A0A7L4WG76</accession>
<evidence type="ECO:0000313" key="2">
    <source>
        <dbReference type="EMBL" id="QDJ28440.1"/>
    </source>
</evidence>
<dbReference type="AlphaFoldDB" id="A0A7L4WG76"/>
<evidence type="ECO:0000259" key="1">
    <source>
        <dbReference type="PROSITE" id="PS50943"/>
    </source>
</evidence>
<proteinExistence type="predicted"/>
<organism evidence="2 3">
    <name type="scientific">Pseudolactococcus paracarnosus</name>
    <dbReference type="NCBI Taxonomy" id="2749962"/>
    <lineage>
        <taxon>Bacteria</taxon>
        <taxon>Bacillati</taxon>
        <taxon>Bacillota</taxon>
        <taxon>Bacilli</taxon>
        <taxon>Lactobacillales</taxon>
        <taxon>Streptococcaceae</taxon>
        <taxon>Pseudolactococcus</taxon>
    </lineage>
</organism>
<dbReference type="InterPro" id="IPR001387">
    <property type="entry name" value="Cro/C1-type_HTH"/>
</dbReference>
<dbReference type="InterPro" id="IPR040819">
    <property type="entry name" value="Rol_Rep_N"/>
</dbReference>
<dbReference type="RefSeq" id="WP_097024592.1">
    <property type="nucleotide sequence ID" value="NZ_CP017195.1"/>
</dbReference>
<dbReference type="Pfam" id="PF02486">
    <property type="entry name" value="Rep_trans"/>
    <property type="match status" value="1"/>
</dbReference>
<sequence>MTIDGNFDLKGIMSNYVLSQKDVAKIVGVSQPFVSKVLSGEKELSTEKKKILLDYLSYDSKYELESSVDYLRIRLKTLKWFDIIENLLLIDSNLFNVDVTSMHNYNMSMSYGSIRVLRHSENIDMGTLIELNGGGCREFEQELKDQNRTWKQFFEDCFHFSMKQKGVTTIELLDDYLKFTRFDLATDEMYSKNGNYDLRKLYDKMMSGQIQTPFRQFSSNESFLLRNGIFESTGLSLYFGSRKSKSIYLNFYEKDKEQSMARDLWVDEIHELYGYKNRYEIRMFGDKAMDVIFDFWYNDIPLQNLAGQIISHYLDIKDDQGNWDIEWLNVFGSDKSYGFVSRPREVSYERTLQWLDFQVLASYKASLEVDARTGSTKTLDLLNDKVIDEKRQRMIDAIVEEKKKRAFFENFHDVIEADYD</sequence>
<dbReference type="Pfam" id="PF18106">
    <property type="entry name" value="Rol_Rep_N"/>
    <property type="match status" value="1"/>
</dbReference>
<dbReference type="GO" id="GO:0003677">
    <property type="term" value="F:DNA binding"/>
    <property type="evidence" value="ECO:0007669"/>
    <property type="project" value="InterPro"/>
</dbReference>
<dbReference type="EMBL" id="CP017195">
    <property type="protein sequence ID" value="QDJ28440.1"/>
    <property type="molecule type" value="Genomic_DNA"/>
</dbReference>
<feature type="domain" description="HTH cro/C1-type" evidence="1">
    <location>
        <begin position="18"/>
        <end position="64"/>
    </location>
</feature>
<dbReference type="SUPFAM" id="SSF47413">
    <property type="entry name" value="lambda repressor-like DNA-binding domains"/>
    <property type="match status" value="1"/>
</dbReference>
<gene>
    <name evidence="2" type="ORF">BHS01_07845</name>
</gene>
<dbReference type="InterPro" id="IPR010982">
    <property type="entry name" value="Lambda_DNA-bd_dom_sf"/>
</dbReference>
<reference evidence="2 3" key="1">
    <citation type="submission" date="2016-09" db="EMBL/GenBank/DDBJ databases">
        <title>Lactic acid bacteria from MAP meat Genome sequencing and assembly.</title>
        <authorList>
            <person name="Behr J."/>
            <person name="Hilgarth M."/>
            <person name="Vogel R.F."/>
        </authorList>
    </citation>
    <scope>NUCLEOTIDE SEQUENCE [LARGE SCALE GENOMIC DNA]</scope>
    <source>
        <strain evidence="2 3">TMW21615</strain>
    </source>
</reference>
<dbReference type="Gene3D" id="1.10.260.40">
    <property type="entry name" value="lambda repressor-like DNA-binding domains"/>
    <property type="match status" value="1"/>
</dbReference>
<dbReference type="Proteomes" id="UP000516280">
    <property type="component" value="Chromosome"/>
</dbReference>
<evidence type="ECO:0000313" key="3">
    <source>
        <dbReference type="Proteomes" id="UP000516280"/>
    </source>
</evidence>
<dbReference type="InterPro" id="IPR003491">
    <property type="entry name" value="REP-like_C"/>
</dbReference>